<dbReference type="VEuPathDB" id="VectorBase:ACHR006765"/>
<dbReference type="AlphaFoldDB" id="A0A182K7N0"/>
<organism evidence="1 2">
    <name type="scientific">Anopheles christyi</name>
    <dbReference type="NCBI Taxonomy" id="43041"/>
    <lineage>
        <taxon>Eukaryota</taxon>
        <taxon>Metazoa</taxon>
        <taxon>Ecdysozoa</taxon>
        <taxon>Arthropoda</taxon>
        <taxon>Hexapoda</taxon>
        <taxon>Insecta</taxon>
        <taxon>Pterygota</taxon>
        <taxon>Neoptera</taxon>
        <taxon>Endopterygota</taxon>
        <taxon>Diptera</taxon>
        <taxon>Nematocera</taxon>
        <taxon>Culicoidea</taxon>
        <taxon>Culicidae</taxon>
        <taxon>Anophelinae</taxon>
        <taxon>Anopheles</taxon>
    </lineage>
</organism>
<dbReference type="Proteomes" id="UP000075881">
    <property type="component" value="Unassembled WGS sequence"/>
</dbReference>
<accession>A0A182K7N0</accession>
<keyword evidence="2" id="KW-1185">Reference proteome</keyword>
<protein>
    <submittedName>
        <fullName evidence="1">Uncharacterized protein</fullName>
    </submittedName>
</protein>
<evidence type="ECO:0000313" key="1">
    <source>
        <dbReference type="EnsemblMetazoa" id="ACHR006765-PA"/>
    </source>
</evidence>
<reference evidence="2" key="1">
    <citation type="submission" date="2013-03" db="EMBL/GenBank/DDBJ databases">
        <title>The Genome Sequence of Anopheles christyi ACHKN1017.</title>
        <authorList>
            <consortium name="The Broad Institute Genomics Platform"/>
            <person name="Neafsey D.E."/>
            <person name="Besansky N."/>
            <person name="Walker B."/>
            <person name="Young S.K."/>
            <person name="Zeng Q."/>
            <person name="Gargeya S."/>
            <person name="Fitzgerald M."/>
            <person name="Haas B."/>
            <person name="Abouelleil A."/>
            <person name="Allen A.W."/>
            <person name="Alvarado L."/>
            <person name="Arachchi H.M."/>
            <person name="Berlin A.M."/>
            <person name="Chapman S.B."/>
            <person name="Gainer-Dewar J."/>
            <person name="Goldberg J."/>
            <person name="Griggs A."/>
            <person name="Gujja S."/>
            <person name="Hansen M."/>
            <person name="Howarth C."/>
            <person name="Imamovic A."/>
            <person name="Ireland A."/>
            <person name="Larimer J."/>
            <person name="McCowan C."/>
            <person name="Murphy C."/>
            <person name="Pearson M."/>
            <person name="Poon T.W."/>
            <person name="Priest M."/>
            <person name="Roberts A."/>
            <person name="Saif S."/>
            <person name="Shea T."/>
            <person name="Sisk P."/>
            <person name="Sykes S."/>
            <person name="Wortman J."/>
            <person name="Nusbaum C."/>
            <person name="Birren B."/>
        </authorList>
    </citation>
    <scope>NUCLEOTIDE SEQUENCE [LARGE SCALE GENOMIC DNA]</scope>
    <source>
        <strain evidence="2">ACHKN1017</strain>
    </source>
</reference>
<reference evidence="1" key="2">
    <citation type="submission" date="2020-05" db="UniProtKB">
        <authorList>
            <consortium name="EnsemblMetazoa"/>
        </authorList>
    </citation>
    <scope>IDENTIFICATION</scope>
    <source>
        <strain evidence="1">ACHKN1017</strain>
    </source>
</reference>
<proteinExistence type="predicted"/>
<name>A0A182K7N0_9DIPT</name>
<evidence type="ECO:0000313" key="2">
    <source>
        <dbReference type="Proteomes" id="UP000075881"/>
    </source>
</evidence>
<dbReference type="EnsemblMetazoa" id="ACHR006765-RA">
    <property type="protein sequence ID" value="ACHR006765-PA"/>
    <property type="gene ID" value="ACHR006765"/>
</dbReference>
<sequence length="247" mass="28244">MRPQKQTKQQQVALLNDQLLSCVLTAGTNVKKYTHLAEKNEYQLDLIEVSKFCFDLVQSRTMTLDVNAKIVCGMCYIFLCNVQQLRTRLLILDQKQFKGRQIGYKEKNVVRQFEVECRPDKDGRSKVPINLDEFLNMDIDFVAEGTEKDVIDALLASQKSTMVQNVEDITLRDLPTITGHVEDYQTVENDFGEAGSNELLDFFNDSNRENVTEATSLMNSELRVTRDELMDIDPPVEPALHTLNSNE</sequence>